<dbReference type="EMBL" id="QTTY01000002">
    <property type="protein sequence ID" value="REF40759.1"/>
    <property type="molecule type" value="Genomic_DNA"/>
</dbReference>
<evidence type="ECO:0000256" key="1">
    <source>
        <dbReference type="SAM" id="MobiDB-lite"/>
    </source>
</evidence>
<evidence type="ECO:0000313" key="3">
    <source>
        <dbReference type="Proteomes" id="UP000256530"/>
    </source>
</evidence>
<evidence type="ECO:0000313" key="2">
    <source>
        <dbReference type="EMBL" id="REF40759.1"/>
    </source>
</evidence>
<accession>A0A3D9VGY2</accession>
<name>A0A3D9VGY2_BACMY</name>
<feature type="compositionally biased region" description="Basic residues" evidence="1">
    <location>
        <begin position="225"/>
        <end position="236"/>
    </location>
</feature>
<sequence length="314" mass="37488">MKISNVEGHWRWNKWKEFIDVIYISKEWHAISTDNFNEMLFVDYFPDAINVKNVKEILTEVHNIASNYYDSHYVRMILDYLYNQNDNIKGYLDIVRKAEKPVAFVKLRNMNFSEKIDVEKVEKRVYKVLEEVSAECIRNNCKIKKRLIQQLVDQINFLKEYETNLGAKVMGEHLEICRKESIDQLIDFIFYIFDEQQVSKGSKNIKENKYVLILQEINTYTKKKRNEIKKKQRRRRELGATPREPDPIKPYDEIDLLMNHMQLEVPHQKDESIKVSEKNVESFAKKKLNSGNFSDTEILEPILTQFDCMVRSEE</sequence>
<gene>
    <name evidence="2" type="ORF">DET55_102131</name>
</gene>
<proteinExistence type="predicted"/>
<dbReference type="RefSeq" id="WP_113935679.1">
    <property type="nucleotide sequence ID" value="NZ_QTTY01000002.1"/>
</dbReference>
<dbReference type="AlphaFoldDB" id="A0A3D9VGY2"/>
<protein>
    <submittedName>
        <fullName evidence="2">Uncharacterized protein</fullName>
    </submittedName>
</protein>
<organism evidence="2 3">
    <name type="scientific">Bacillus mycoides</name>
    <dbReference type="NCBI Taxonomy" id="1405"/>
    <lineage>
        <taxon>Bacteria</taxon>
        <taxon>Bacillati</taxon>
        <taxon>Bacillota</taxon>
        <taxon>Bacilli</taxon>
        <taxon>Bacillales</taxon>
        <taxon>Bacillaceae</taxon>
        <taxon>Bacillus</taxon>
        <taxon>Bacillus cereus group</taxon>
    </lineage>
</organism>
<reference evidence="2 3" key="1">
    <citation type="submission" date="2018-08" db="EMBL/GenBank/DDBJ databases">
        <title>Freshwater and sediment microbial communities from various areas in North America, analyzing microbe dynamics in response to fracking.</title>
        <authorList>
            <person name="Lamendella R."/>
        </authorList>
    </citation>
    <scope>NUCLEOTIDE SEQUENCE [LARGE SCALE GENOMIC DNA]</scope>
    <source>
        <strain evidence="2 3">DB-1</strain>
    </source>
</reference>
<feature type="region of interest" description="Disordered" evidence="1">
    <location>
        <begin position="225"/>
        <end position="245"/>
    </location>
</feature>
<dbReference type="Proteomes" id="UP000256530">
    <property type="component" value="Unassembled WGS sequence"/>
</dbReference>
<comment type="caution">
    <text evidence="2">The sequence shown here is derived from an EMBL/GenBank/DDBJ whole genome shotgun (WGS) entry which is preliminary data.</text>
</comment>